<dbReference type="SMART" id="SM00248">
    <property type="entry name" value="ANK"/>
    <property type="match status" value="3"/>
</dbReference>
<dbReference type="SUPFAM" id="SSF81383">
    <property type="entry name" value="F-box domain"/>
    <property type="match status" value="1"/>
</dbReference>
<accession>A0A9P7UCW6</accession>
<feature type="repeat" description="ANK" evidence="3">
    <location>
        <begin position="123"/>
        <end position="156"/>
    </location>
</feature>
<dbReference type="Pfam" id="PF12937">
    <property type="entry name" value="F-box-like"/>
    <property type="match status" value="1"/>
</dbReference>
<dbReference type="Gene3D" id="1.25.40.20">
    <property type="entry name" value="Ankyrin repeat-containing domain"/>
    <property type="match status" value="2"/>
</dbReference>
<evidence type="ECO:0000313" key="5">
    <source>
        <dbReference type="EMBL" id="KAG7051409.1"/>
    </source>
</evidence>
<evidence type="ECO:0000256" key="2">
    <source>
        <dbReference type="ARBA" id="ARBA00023043"/>
    </source>
</evidence>
<evidence type="ECO:0000259" key="4">
    <source>
        <dbReference type="PROSITE" id="PS50181"/>
    </source>
</evidence>
<keyword evidence="6" id="KW-1185">Reference proteome</keyword>
<name>A0A9P7UCW6_9PEZI</name>
<dbReference type="PANTHER" id="PTHR24173:SF74">
    <property type="entry name" value="ANKYRIN REPEAT DOMAIN-CONTAINING PROTEIN 16"/>
    <property type="match status" value="1"/>
</dbReference>
<protein>
    <submittedName>
        <fullName evidence="5">Ankyrin repeat protein</fullName>
    </submittedName>
</protein>
<dbReference type="InterPro" id="IPR001810">
    <property type="entry name" value="F-box_dom"/>
</dbReference>
<feature type="repeat" description="ANK" evidence="3">
    <location>
        <begin position="157"/>
        <end position="189"/>
    </location>
</feature>
<keyword evidence="2 3" id="KW-0040">ANK repeat</keyword>
<keyword evidence="1" id="KW-0677">Repeat</keyword>
<dbReference type="EMBL" id="JAESDN010000004">
    <property type="protein sequence ID" value="KAG7051409.1"/>
    <property type="molecule type" value="Genomic_DNA"/>
</dbReference>
<feature type="repeat" description="ANK" evidence="3">
    <location>
        <begin position="190"/>
        <end position="222"/>
    </location>
</feature>
<dbReference type="InterPro" id="IPR036770">
    <property type="entry name" value="Ankyrin_rpt-contain_sf"/>
</dbReference>
<evidence type="ECO:0000256" key="3">
    <source>
        <dbReference type="PROSITE-ProRule" id="PRU00023"/>
    </source>
</evidence>
<organism evidence="5 6">
    <name type="scientific">Colletotrichum scovillei</name>
    <dbReference type="NCBI Taxonomy" id="1209932"/>
    <lineage>
        <taxon>Eukaryota</taxon>
        <taxon>Fungi</taxon>
        <taxon>Dikarya</taxon>
        <taxon>Ascomycota</taxon>
        <taxon>Pezizomycotina</taxon>
        <taxon>Sordariomycetes</taxon>
        <taxon>Hypocreomycetidae</taxon>
        <taxon>Glomerellales</taxon>
        <taxon>Glomerellaceae</taxon>
        <taxon>Colletotrichum</taxon>
        <taxon>Colletotrichum acutatum species complex</taxon>
    </lineage>
</organism>
<proteinExistence type="predicted"/>
<evidence type="ECO:0000313" key="6">
    <source>
        <dbReference type="Proteomes" id="UP000699042"/>
    </source>
</evidence>
<dbReference type="PROSITE" id="PS50088">
    <property type="entry name" value="ANK_REPEAT"/>
    <property type="match status" value="3"/>
</dbReference>
<dbReference type="AlphaFoldDB" id="A0A9P7UCW6"/>
<dbReference type="PROSITE" id="PS50297">
    <property type="entry name" value="ANK_REP_REGION"/>
    <property type="match status" value="2"/>
</dbReference>
<dbReference type="PANTHER" id="PTHR24173">
    <property type="entry name" value="ANKYRIN REPEAT CONTAINING"/>
    <property type="match status" value="1"/>
</dbReference>
<comment type="caution">
    <text evidence="5">The sequence shown here is derived from an EMBL/GenBank/DDBJ whole genome shotgun (WGS) entry which is preliminary data.</text>
</comment>
<dbReference type="Pfam" id="PF12796">
    <property type="entry name" value="Ank_2"/>
    <property type="match status" value="1"/>
</dbReference>
<evidence type="ECO:0000256" key="1">
    <source>
        <dbReference type="ARBA" id="ARBA00022737"/>
    </source>
</evidence>
<sequence>LIYALVAHHETSTAINEKAIGRRSRQPFKMGVSSPDGLPPEILHDILKHLNKHDLCNLRLASRTYAAFGLPHILKLVASELQESSKKPVEPPSYLHRLTKSCLHEVLESLVKLGVPTDDVDAQGEAAMHVAARRGCGRHCIRILLAASANPGVESRLGWTPLMISTRYGHVEAIAELIRGGARLDQRGFHGWTALHVAGQNGREDAYELLVRAGASLGIVDNDGLKANDTPVGRESIVRICACLTELRMGRALDS</sequence>
<dbReference type="InterPro" id="IPR036047">
    <property type="entry name" value="F-box-like_dom_sf"/>
</dbReference>
<feature type="domain" description="F-box" evidence="4">
    <location>
        <begin position="32"/>
        <end position="65"/>
    </location>
</feature>
<reference evidence="5" key="1">
    <citation type="submission" date="2021-05" db="EMBL/GenBank/DDBJ databases">
        <title>Comparative genomics of three Colletotrichum scovillei strains and genetic complementation revealed genes involved fungal growth and virulence on chili pepper.</title>
        <authorList>
            <person name="Hsieh D.-K."/>
            <person name="Chuang S.-C."/>
            <person name="Chen C.-Y."/>
            <person name="Chao Y.-T."/>
            <person name="Lu M.-Y.J."/>
            <person name="Lee M.-H."/>
            <person name="Shih M.-C."/>
        </authorList>
    </citation>
    <scope>NUCLEOTIDE SEQUENCE</scope>
    <source>
        <strain evidence="5">Coll-153</strain>
    </source>
</reference>
<dbReference type="InterPro" id="IPR002110">
    <property type="entry name" value="Ankyrin_rpt"/>
</dbReference>
<dbReference type="PROSITE" id="PS50181">
    <property type="entry name" value="FBOX"/>
    <property type="match status" value="1"/>
</dbReference>
<dbReference type="CDD" id="cd09917">
    <property type="entry name" value="F-box_SF"/>
    <property type="match status" value="1"/>
</dbReference>
<feature type="non-terminal residue" evidence="5">
    <location>
        <position position="255"/>
    </location>
</feature>
<dbReference type="SUPFAM" id="SSF48403">
    <property type="entry name" value="Ankyrin repeat"/>
    <property type="match status" value="1"/>
</dbReference>
<gene>
    <name evidence="5" type="ORF">JMJ77_002033</name>
</gene>
<dbReference type="Proteomes" id="UP000699042">
    <property type="component" value="Unassembled WGS sequence"/>
</dbReference>